<reference evidence="2 3" key="2">
    <citation type="journal article" date="2012" name="J. Bacteriol.">
        <title>Complete genome sequences of Desulfosporosinus orientis DSM765T, Desulfosporosinus youngiae DSM17734T, Desulfosporosinus meridiei DSM13257T, and Desulfosporosinus acidiphilus DSM22704T.</title>
        <authorList>
            <person name="Pester M."/>
            <person name="Brambilla E."/>
            <person name="Alazard D."/>
            <person name="Rattei T."/>
            <person name="Weinmaier T."/>
            <person name="Han J."/>
            <person name="Lucas S."/>
            <person name="Lapidus A."/>
            <person name="Cheng J.F."/>
            <person name="Goodwin L."/>
            <person name="Pitluck S."/>
            <person name="Peters L."/>
            <person name="Ovchinnikova G."/>
            <person name="Teshima H."/>
            <person name="Detter J.C."/>
            <person name="Han C.S."/>
            <person name="Tapia R."/>
            <person name="Land M.L."/>
            <person name="Hauser L."/>
            <person name="Kyrpides N.C."/>
            <person name="Ivanova N.N."/>
            <person name="Pagani I."/>
            <person name="Huntmann M."/>
            <person name="Wei C.L."/>
            <person name="Davenport K.W."/>
            <person name="Daligault H."/>
            <person name="Chain P.S."/>
            <person name="Chen A."/>
            <person name="Mavromatis K."/>
            <person name="Markowitz V."/>
            <person name="Szeto E."/>
            <person name="Mikhailova N."/>
            <person name="Pati A."/>
            <person name="Wagner M."/>
            <person name="Woyke T."/>
            <person name="Ollivier B."/>
            <person name="Klenk H.P."/>
            <person name="Spring S."/>
            <person name="Loy A."/>
        </authorList>
    </citation>
    <scope>NUCLEOTIDE SEQUENCE [LARGE SCALE GENOMIC DNA]</scope>
    <source>
        <strain evidence="3">ATCC 19365 / DSM 765 / NCIMB 8382 / VKM B-1628</strain>
    </source>
</reference>
<evidence type="ECO:0000313" key="2">
    <source>
        <dbReference type="EMBL" id="AET65997.1"/>
    </source>
</evidence>
<evidence type="ECO:0008006" key="4">
    <source>
        <dbReference type="Google" id="ProtNLM"/>
    </source>
</evidence>
<keyword evidence="3" id="KW-1185">Reference proteome</keyword>
<dbReference type="PATRIC" id="fig|768706.3.peg.241"/>
<evidence type="ECO:0000256" key="1">
    <source>
        <dbReference type="SAM" id="Coils"/>
    </source>
</evidence>
<evidence type="ECO:0000313" key="3">
    <source>
        <dbReference type="Proteomes" id="UP000006346"/>
    </source>
</evidence>
<sequence length="170" mass="19212">MDFLPIILFLLGVVFLFLGWRWNNTPDEETLTALKGLAYLKKELVRVQDQVIDLEGKLLEAKEDNLPEVMQKEILIKENETEVLEPKTNEFESQQFALLKNAAFEGFNSTETRRPNNGAEVNSQLSPKYQEVLELAAGGECIPDIAQRLFLSQDAVAMVLRMQPDGGNDN</sequence>
<dbReference type="AlphaFoldDB" id="G7WA01"/>
<dbReference type="Proteomes" id="UP000006346">
    <property type="component" value="Chromosome"/>
</dbReference>
<organism evidence="2 3">
    <name type="scientific">Desulfosporosinus orientis (strain ATCC 19365 / DSM 765 / NCIMB 8382 / VKM B-1628 / Singapore I)</name>
    <name type="common">Desulfotomaculum orientis</name>
    <dbReference type="NCBI Taxonomy" id="768706"/>
    <lineage>
        <taxon>Bacteria</taxon>
        <taxon>Bacillati</taxon>
        <taxon>Bacillota</taxon>
        <taxon>Clostridia</taxon>
        <taxon>Eubacteriales</taxon>
        <taxon>Desulfitobacteriaceae</taxon>
        <taxon>Desulfosporosinus</taxon>
    </lineage>
</organism>
<name>G7WA01_DESOD</name>
<dbReference type="EMBL" id="CP003108">
    <property type="protein sequence ID" value="AET65997.1"/>
    <property type="molecule type" value="Genomic_DNA"/>
</dbReference>
<dbReference type="STRING" id="768706.Desor_0281"/>
<dbReference type="HOGENOM" id="CLU_1575941_0_0_9"/>
<keyword evidence="1" id="KW-0175">Coiled coil</keyword>
<dbReference type="OrthoDB" id="1798311at2"/>
<dbReference type="eggNOG" id="COG1595">
    <property type="taxonomic scope" value="Bacteria"/>
</dbReference>
<accession>G7WA01</accession>
<feature type="coiled-coil region" evidence="1">
    <location>
        <begin position="37"/>
        <end position="64"/>
    </location>
</feature>
<proteinExistence type="predicted"/>
<gene>
    <name evidence="2" type="ordered locus">Desor_0281</name>
</gene>
<dbReference type="KEGG" id="dor:Desor_0281"/>
<protein>
    <recommendedName>
        <fullName evidence="4">Response regulator containing a CheY-like receiver domain and an HTH DNA-binding domain</fullName>
    </recommendedName>
</protein>
<reference evidence="3" key="1">
    <citation type="submission" date="2011-11" db="EMBL/GenBank/DDBJ databases">
        <title>Complete sequence of Desulfosporosinus orientis DSM 765.</title>
        <authorList>
            <person name="Lucas S."/>
            <person name="Han J."/>
            <person name="Lapidus A."/>
            <person name="Cheng J.-F."/>
            <person name="Goodwin L."/>
            <person name="Pitluck S."/>
            <person name="Peters L."/>
            <person name="Ovchinnikova G."/>
            <person name="Teshima H."/>
            <person name="Detter J.C."/>
            <person name="Han C."/>
            <person name="Tapia R."/>
            <person name="Land M."/>
            <person name="Hauser L."/>
            <person name="Kyrpides N."/>
            <person name="Ivanova N."/>
            <person name="Pagani I."/>
            <person name="Pester M."/>
            <person name="Spring S."/>
            <person name="Ollivier B."/>
            <person name="Rattei T."/>
            <person name="Klenk H.-P."/>
            <person name="Wagner M."/>
            <person name="Loy A."/>
            <person name="Woyke T."/>
        </authorList>
    </citation>
    <scope>NUCLEOTIDE SEQUENCE [LARGE SCALE GENOMIC DNA]</scope>
    <source>
        <strain evidence="3">ATCC 19365 / DSM 765 / NCIMB 8382 / VKM B-1628</strain>
    </source>
</reference>